<dbReference type="PANTHER" id="PTHR46527">
    <property type="entry name" value="NUCLEOPORIN-LIKE PROTEIN 2"/>
    <property type="match status" value="1"/>
</dbReference>
<protein>
    <recommendedName>
        <fullName evidence="7">Nucleoporin NUP42</fullName>
    </recommendedName>
    <alternativeName>
        <fullName evidence="8">Nucleoporin-like protein 2</fullName>
    </alternativeName>
</protein>
<keyword evidence="3 9" id="KW-0863">Zinc-finger</keyword>
<evidence type="ECO:0000256" key="6">
    <source>
        <dbReference type="ARBA" id="ARBA00037262"/>
    </source>
</evidence>
<evidence type="ECO:0000313" key="12">
    <source>
        <dbReference type="EnsemblMetazoa" id="KAF7489648.1"/>
    </source>
</evidence>
<proteinExistence type="predicted"/>
<dbReference type="OrthoDB" id="6514519at2759"/>
<reference evidence="12" key="3">
    <citation type="submission" date="2022-06" db="UniProtKB">
        <authorList>
            <consortium name="EnsemblMetazoa"/>
        </authorList>
    </citation>
    <scope>IDENTIFICATION</scope>
</reference>
<sequence>MVVCRFFQNGYCKFGNQCRFEHSYPNNQNVFNDNRANIGFSFKKAYDRVSSNTSQTPSIFGNNGFSNTQTLFPRSVQTNPTNFSFNQALKQIHNPNIYTQPEPMRAIIEDAEMINETVALITPSTINTQFKPTVNSHKSFFDTKTRPNSNQNIFSSMSIDHTMPPIQSNPIVENRQTVKNSDACKPIYSKMNELSENDLKNFQSDSFQAPIPICPPPAELCF</sequence>
<evidence type="ECO:0000256" key="4">
    <source>
        <dbReference type="ARBA" id="ARBA00022833"/>
    </source>
</evidence>
<accession>A0A834R4C1</accession>
<evidence type="ECO:0000259" key="10">
    <source>
        <dbReference type="PROSITE" id="PS50103"/>
    </source>
</evidence>
<dbReference type="SMART" id="SM00356">
    <property type="entry name" value="ZnF_C3H1"/>
    <property type="match status" value="1"/>
</dbReference>
<keyword evidence="2 9" id="KW-0479">Metal-binding</keyword>
<evidence type="ECO:0000256" key="3">
    <source>
        <dbReference type="ARBA" id="ARBA00022771"/>
    </source>
</evidence>
<evidence type="ECO:0000313" key="13">
    <source>
        <dbReference type="Proteomes" id="UP000070412"/>
    </source>
</evidence>
<evidence type="ECO:0000256" key="5">
    <source>
        <dbReference type="ARBA" id="ARBA00023242"/>
    </source>
</evidence>
<dbReference type="GO" id="GO:0008270">
    <property type="term" value="F:zinc ion binding"/>
    <property type="evidence" value="ECO:0007669"/>
    <property type="project" value="UniProtKB-KW"/>
</dbReference>
<keyword evidence="13" id="KW-1185">Reference proteome</keyword>
<evidence type="ECO:0000256" key="7">
    <source>
        <dbReference type="ARBA" id="ARBA00039886"/>
    </source>
</evidence>
<comment type="function">
    <text evidence="6">Required for the export of mRNAs containing poly(A) tails from the nucleus into the cytoplasm.</text>
</comment>
<dbReference type="EnsemblMetazoa" id="SSS_7589s_mrna">
    <property type="protein sequence ID" value="KAF7489648.1"/>
    <property type="gene ID" value="SSS_7589"/>
</dbReference>
<dbReference type="EMBL" id="WVUK01000064">
    <property type="protein sequence ID" value="KAF7489648.1"/>
    <property type="molecule type" value="Genomic_DNA"/>
</dbReference>
<dbReference type="Pfam" id="PF18044">
    <property type="entry name" value="zf-CCCH_4"/>
    <property type="match status" value="1"/>
</dbReference>
<dbReference type="Gene3D" id="4.10.1000.10">
    <property type="entry name" value="Zinc finger, CCCH-type"/>
    <property type="match status" value="1"/>
</dbReference>
<feature type="domain" description="C3H1-type" evidence="10">
    <location>
        <begin position="1"/>
        <end position="25"/>
    </location>
</feature>
<feature type="zinc finger region" description="C3H1-type" evidence="9">
    <location>
        <begin position="1"/>
        <end position="25"/>
    </location>
</feature>
<keyword evidence="4 9" id="KW-0862">Zinc</keyword>
<evidence type="ECO:0000256" key="9">
    <source>
        <dbReference type="PROSITE-ProRule" id="PRU00723"/>
    </source>
</evidence>
<dbReference type="InterPro" id="IPR051767">
    <property type="entry name" value="Nucleoporin_NUP42"/>
</dbReference>
<dbReference type="Proteomes" id="UP000070412">
    <property type="component" value="Unassembled WGS sequence"/>
</dbReference>
<dbReference type="AlphaFoldDB" id="A0A834R4C1"/>
<organism evidence="11">
    <name type="scientific">Sarcoptes scabiei</name>
    <name type="common">Itch mite</name>
    <name type="synonym">Acarus scabiei</name>
    <dbReference type="NCBI Taxonomy" id="52283"/>
    <lineage>
        <taxon>Eukaryota</taxon>
        <taxon>Metazoa</taxon>
        <taxon>Ecdysozoa</taxon>
        <taxon>Arthropoda</taxon>
        <taxon>Chelicerata</taxon>
        <taxon>Arachnida</taxon>
        <taxon>Acari</taxon>
        <taxon>Acariformes</taxon>
        <taxon>Sarcoptiformes</taxon>
        <taxon>Astigmata</taxon>
        <taxon>Psoroptidia</taxon>
        <taxon>Sarcoptoidea</taxon>
        <taxon>Sarcoptidae</taxon>
        <taxon>Sarcoptinae</taxon>
        <taxon>Sarcoptes</taxon>
    </lineage>
</organism>
<evidence type="ECO:0000256" key="2">
    <source>
        <dbReference type="ARBA" id="ARBA00022723"/>
    </source>
</evidence>
<dbReference type="PROSITE" id="PS50103">
    <property type="entry name" value="ZF_C3H1"/>
    <property type="match status" value="1"/>
</dbReference>
<dbReference type="InterPro" id="IPR036855">
    <property type="entry name" value="Znf_CCCH_sf"/>
</dbReference>
<evidence type="ECO:0000313" key="11">
    <source>
        <dbReference type="EMBL" id="KAF7489648.1"/>
    </source>
</evidence>
<name>A0A834R4C1_SARSC</name>
<dbReference type="InterPro" id="IPR000571">
    <property type="entry name" value="Znf_CCCH"/>
</dbReference>
<evidence type="ECO:0000256" key="1">
    <source>
        <dbReference type="ARBA" id="ARBA00004335"/>
    </source>
</evidence>
<keyword evidence="5" id="KW-0539">Nucleus</keyword>
<comment type="subcellular location">
    <subcellularLocation>
        <location evidence="1">Nucleus membrane</location>
        <topology evidence="1">Peripheral membrane protein</topology>
        <orientation evidence="1">Cytoplasmic side</orientation>
    </subcellularLocation>
</comment>
<dbReference type="GO" id="GO:0031965">
    <property type="term" value="C:nuclear membrane"/>
    <property type="evidence" value="ECO:0007669"/>
    <property type="project" value="UniProtKB-SubCell"/>
</dbReference>
<gene>
    <name evidence="11" type="ORF">SSS_7589</name>
</gene>
<evidence type="ECO:0000256" key="8">
    <source>
        <dbReference type="ARBA" id="ARBA00042384"/>
    </source>
</evidence>
<reference evidence="13" key="1">
    <citation type="journal article" date="2020" name="PLoS Negl. Trop. Dis.">
        <title>High-quality nuclear genome for Sarcoptes scabiei-A critical resource for a neglected parasite.</title>
        <authorList>
            <person name="Korhonen P.K."/>
            <person name="Gasser R.B."/>
            <person name="Ma G."/>
            <person name="Wang T."/>
            <person name="Stroehlein A.J."/>
            <person name="Young N.D."/>
            <person name="Ang C.S."/>
            <person name="Fernando D.D."/>
            <person name="Lu H.C."/>
            <person name="Taylor S."/>
            <person name="Reynolds S.L."/>
            <person name="Mofiz E."/>
            <person name="Najaraj S.H."/>
            <person name="Gowda H."/>
            <person name="Madugundu A."/>
            <person name="Renuse S."/>
            <person name="Holt D."/>
            <person name="Pandey A."/>
            <person name="Papenfuss A.T."/>
            <person name="Fischer K."/>
        </authorList>
    </citation>
    <scope>NUCLEOTIDE SEQUENCE [LARGE SCALE GENOMIC DNA]</scope>
</reference>
<dbReference type="PANTHER" id="PTHR46527:SF1">
    <property type="entry name" value="NUCLEOPORIN NUP42"/>
    <property type="match status" value="1"/>
</dbReference>
<reference evidence="11" key="2">
    <citation type="submission" date="2020-01" db="EMBL/GenBank/DDBJ databases">
        <authorList>
            <person name="Korhonen P.K.K."/>
            <person name="Guangxu M.G."/>
            <person name="Wang T.W."/>
            <person name="Stroehlein A.J.S."/>
            <person name="Young N.D."/>
            <person name="Ang C.-S.A."/>
            <person name="Fernando D.W.F."/>
            <person name="Lu H.L."/>
            <person name="Taylor S.T."/>
            <person name="Ehtesham M.E.M."/>
            <person name="Najaraj S.H.N."/>
            <person name="Harsha G.H.G."/>
            <person name="Madugundu A.M."/>
            <person name="Renuse S.R."/>
            <person name="Holt D.H."/>
            <person name="Pandey A.P."/>
            <person name="Papenfuss A.P."/>
            <person name="Gasser R.B.G."/>
            <person name="Fischer K.F."/>
        </authorList>
    </citation>
    <scope>NUCLEOTIDE SEQUENCE</scope>
    <source>
        <strain evidence="11">SSS_KF_BRIS2020</strain>
    </source>
</reference>
<dbReference type="InterPro" id="IPR041367">
    <property type="entry name" value="Znf-CCCH_4"/>
</dbReference>
<dbReference type="SUPFAM" id="SSF90229">
    <property type="entry name" value="CCCH zinc finger"/>
    <property type="match status" value="1"/>
</dbReference>